<gene>
    <name evidence="4" type="ORF">X975_04297</name>
</gene>
<feature type="non-terminal residue" evidence="4">
    <location>
        <position position="223"/>
    </location>
</feature>
<feature type="domain" description="USP" evidence="3">
    <location>
        <begin position="1"/>
        <end position="104"/>
    </location>
</feature>
<keyword evidence="5" id="KW-1185">Reference proteome</keyword>
<evidence type="ECO:0000313" key="4">
    <source>
        <dbReference type="EMBL" id="KFM66246.1"/>
    </source>
</evidence>
<dbReference type="PANTHER" id="PTHR21646:SF14">
    <property type="entry name" value="FI05488P"/>
    <property type="match status" value="1"/>
</dbReference>
<dbReference type="InterPro" id="IPR050185">
    <property type="entry name" value="Ub_carboxyl-term_hydrolase"/>
</dbReference>
<dbReference type="InterPro" id="IPR038765">
    <property type="entry name" value="Papain-like_cys_pep_sf"/>
</dbReference>
<dbReference type="EMBL" id="KK115866">
    <property type="protein sequence ID" value="KFM66246.1"/>
    <property type="molecule type" value="Genomic_DNA"/>
</dbReference>
<evidence type="ECO:0000259" key="3">
    <source>
        <dbReference type="PROSITE" id="PS50235"/>
    </source>
</evidence>
<dbReference type="GO" id="GO:0004843">
    <property type="term" value="F:cysteine-type deubiquitinase activity"/>
    <property type="evidence" value="ECO:0007669"/>
    <property type="project" value="UniProtKB-EC"/>
</dbReference>
<proteinExistence type="predicted"/>
<evidence type="ECO:0000256" key="1">
    <source>
        <dbReference type="ARBA" id="ARBA00000707"/>
    </source>
</evidence>
<reference evidence="4 5" key="1">
    <citation type="submission" date="2013-11" db="EMBL/GenBank/DDBJ databases">
        <title>Genome sequencing of Stegodyphus mimosarum.</title>
        <authorList>
            <person name="Bechsgaard J."/>
        </authorList>
    </citation>
    <scope>NUCLEOTIDE SEQUENCE [LARGE SCALE GENOMIC DNA]</scope>
</reference>
<accession>A0A087TMA7</accession>
<dbReference type="AlphaFoldDB" id="A0A087TMA7"/>
<name>A0A087TMA7_STEMI</name>
<dbReference type="OrthoDB" id="265776at2759"/>
<dbReference type="Gene3D" id="3.90.70.10">
    <property type="entry name" value="Cysteine proteinases"/>
    <property type="match status" value="1"/>
</dbReference>
<dbReference type="InterPro" id="IPR028889">
    <property type="entry name" value="USP"/>
</dbReference>
<protein>
    <recommendedName>
        <fullName evidence="2">ubiquitinyl hydrolase 1</fullName>
        <ecNumber evidence="2">3.4.19.12</ecNumber>
    </recommendedName>
</protein>
<evidence type="ECO:0000313" key="5">
    <source>
        <dbReference type="Proteomes" id="UP000054359"/>
    </source>
</evidence>
<dbReference type="Pfam" id="PF00443">
    <property type="entry name" value="UCH"/>
    <property type="match status" value="1"/>
</dbReference>
<comment type="catalytic activity">
    <reaction evidence="1">
        <text>Thiol-dependent hydrolysis of ester, thioester, amide, peptide and isopeptide bonds formed by the C-terminal Gly of ubiquitin (a 76-residue protein attached to proteins as an intracellular targeting signal).</text>
        <dbReference type="EC" id="3.4.19.12"/>
    </reaction>
</comment>
<dbReference type="STRING" id="407821.A0A087TMA7"/>
<dbReference type="EC" id="3.4.19.12" evidence="2"/>
<sequence length="223" mass="25164">MNSYMAVRNQSSQQNTQSASINTLASWSPWKRSRSRPYSRWEDNIFDLYAVCHHHGSMQGGHYTAICRNPVDGHWYLFDDKKVQEVSASEILSSDAYILFYQRSSLNSHSCASSSSSGYSSASSTYSASPDHWAFRMPPFLREVTSKSQDDLYDVGNTSSLDRRTFPIHRPFNRATKAYSTIACSAKTPSNHVQIPNETILDVKDEVPPPPPPAKHYWTVTSV</sequence>
<dbReference type="PROSITE" id="PS50235">
    <property type="entry name" value="USP_3"/>
    <property type="match status" value="1"/>
</dbReference>
<dbReference type="PROSITE" id="PS00973">
    <property type="entry name" value="USP_2"/>
    <property type="match status" value="1"/>
</dbReference>
<keyword evidence="4" id="KW-0378">Hydrolase</keyword>
<dbReference type="InterPro" id="IPR018200">
    <property type="entry name" value="USP_CS"/>
</dbReference>
<dbReference type="PANTHER" id="PTHR21646">
    <property type="entry name" value="UBIQUITIN CARBOXYL-TERMINAL HYDROLASE"/>
    <property type="match status" value="1"/>
</dbReference>
<organism evidence="4 5">
    <name type="scientific">Stegodyphus mimosarum</name>
    <name type="common">African social velvet spider</name>
    <dbReference type="NCBI Taxonomy" id="407821"/>
    <lineage>
        <taxon>Eukaryota</taxon>
        <taxon>Metazoa</taxon>
        <taxon>Ecdysozoa</taxon>
        <taxon>Arthropoda</taxon>
        <taxon>Chelicerata</taxon>
        <taxon>Arachnida</taxon>
        <taxon>Araneae</taxon>
        <taxon>Araneomorphae</taxon>
        <taxon>Entelegynae</taxon>
        <taxon>Eresoidea</taxon>
        <taxon>Eresidae</taxon>
        <taxon>Stegodyphus</taxon>
    </lineage>
</organism>
<evidence type="ECO:0000256" key="2">
    <source>
        <dbReference type="ARBA" id="ARBA00012759"/>
    </source>
</evidence>
<dbReference type="SUPFAM" id="SSF54001">
    <property type="entry name" value="Cysteine proteinases"/>
    <property type="match status" value="1"/>
</dbReference>
<dbReference type="GO" id="GO:0016579">
    <property type="term" value="P:protein deubiquitination"/>
    <property type="evidence" value="ECO:0007669"/>
    <property type="project" value="InterPro"/>
</dbReference>
<dbReference type="Proteomes" id="UP000054359">
    <property type="component" value="Unassembled WGS sequence"/>
</dbReference>
<dbReference type="InterPro" id="IPR001394">
    <property type="entry name" value="Peptidase_C19_UCH"/>
</dbReference>